<evidence type="ECO:0000256" key="1">
    <source>
        <dbReference type="SAM" id="MobiDB-lite"/>
    </source>
</evidence>
<reference evidence="2" key="1">
    <citation type="submission" date="2020-08" db="EMBL/GenBank/DDBJ databases">
        <title>Plant Genome Project.</title>
        <authorList>
            <person name="Zhang R.-G."/>
        </authorList>
    </citation>
    <scope>NUCLEOTIDE SEQUENCE</scope>
    <source>
        <strain evidence="2">WSP0</strain>
        <tissue evidence="2">Leaf</tissue>
    </source>
</reference>
<keyword evidence="3" id="KW-1185">Reference proteome</keyword>
<feature type="region of interest" description="Disordered" evidence="1">
    <location>
        <begin position="85"/>
        <end position="112"/>
    </location>
</feature>
<evidence type="ECO:0000313" key="3">
    <source>
        <dbReference type="Proteomes" id="UP000823749"/>
    </source>
</evidence>
<accession>A0AAV6KKC0</accession>
<dbReference type="EMBL" id="JACTNZ010000004">
    <property type="protein sequence ID" value="KAG5552945.1"/>
    <property type="molecule type" value="Genomic_DNA"/>
</dbReference>
<protein>
    <submittedName>
        <fullName evidence="2">Uncharacterized protein</fullName>
    </submittedName>
</protein>
<evidence type="ECO:0000313" key="2">
    <source>
        <dbReference type="EMBL" id="KAG5552945.1"/>
    </source>
</evidence>
<sequence>MEEEVTFFRARMPMHHRDGAIADREPSADAHRLGDKLTPQQGGIPLAIHCGIRNQRPLASYTFPCGNTNPSSGLCHSQRISINRRSPPRRRGYLSARRHPPKGIPMHHGGRRLMKGQCHSQRITVNRRSPSWRQAFPSTRRHPLGCAPWH</sequence>
<name>A0AAV6KKC0_9ERIC</name>
<feature type="compositionally biased region" description="Basic residues" evidence="1">
    <location>
        <begin position="86"/>
        <end position="101"/>
    </location>
</feature>
<dbReference type="AlphaFoldDB" id="A0AAV6KKC0"/>
<proteinExistence type="predicted"/>
<comment type="caution">
    <text evidence="2">The sequence shown here is derived from an EMBL/GenBank/DDBJ whole genome shotgun (WGS) entry which is preliminary data.</text>
</comment>
<organism evidence="2 3">
    <name type="scientific">Rhododendron griersonianum</name>
    <dbReference type="NCBI Taxonomy" id="479676"/>
    <lineage>
        <taxon>Eukaryota</taxon>
        <taxon>Viridiplantae</taxon>
        <taxon>Streptophyta</taxon>
        <taxon>Embryophyta</taxon>
        <taxon>Tracheophyta</taxon>
        <taxon>Spermatophyta</taxon>
        <taxon>Magnoliopsida</taxon>
        <taxon>eudicotyledons</taxon>
        <taxon>Gunneridae</taxon>
        <taxon>Pentapetalae</taxon>
        <taxon>asterids</taxon>
        <taxon>Ericales</taxon>
        <taxon>Ericaceae</taxon>
        <taxon>Ericoideae</taxon>
        <taxon>Rhodoreae</taxon>
        <taxon>Rhododendron</taxon>
    </lineage>
</organism>
<dbReference type="Proteomes" id="UP000823749">
    <property type="component" value="Chromosome 4"/>
</dbReference>
<gene>
    <name evidence="2" type="ORF">RHGRI_010927</name>
</gene>